<dbReference type="Proteomes" id="UP001231189">
    <property type="component" value="Unassembled WGS sequence"/>
</dbReference>
<name>A0AAD8QB49_LOLMU</name>
<feature type="region of interest" description="Disordered" evidence="1">
    <location>
        <begin position="111"/>
        <end position="130"/>
    </location>
</feature>
<dbReference type="AlphaFoldDB" id="A0AAD8QB49"/>
<comment type="caution">
    <text evidence="2">The sequence shown here is derived from an EMBL/GenBank/DDBJ whole genome shotgun (WGS) entry which is preliminary data.</text>
</comment>
<accession>A0AAD8QB49</accession>
<organism evidence="2 3">
    <name type="scientific">Lolium multiflorum</name>
    <name type="common">Italian ryegrass</name>
    <name type="synonym">Lolium perenne subsp. multiflorum</name>
    <dbReference type="NCBI Taxonomy" id="4521"/>
    <lineage>
        <taxon>Eukaryota</taxon>
        <taxon>Viridiplantae</taxon>
        <taxon>Streptophyta</taxon>
        <taxon>Embryophyta</taxon>
        <taxon>Tracheophyta</taxon>
        <taxon>Spermatophyta</taxon>
        <taxon>Magnoliopsida</taxon>
        <taxon>Liliopsida</taxon>
        <taxon>Poales</taxon>
        <taxon>Poaceae</taxon>
        <taxon>BOP clade</taxon>
        <taxon>Pooideae</taxon>
        <taxon>Poodae</taxon>
        <taxon>Poeae</taxon>
        <taxon>Poeae Chloroplast Group 2 (Poeae type)</taxon>
        <taxon>Loliodinae</taxon>
        <taxon>Loliinae</taxon>
        <taxon>Lolium</taxon>
    </lineage>
</organism>
<evidence type="ECO:0000256" key="1">
    <source>
        <dbReference type="SAM" id="MobiDB-lite"/>
    </source>
</evidence>
<gene>
    <name evidence="2" type="ORF">QYE76_071916</name>
</gene>
<protein>
    <submittedName>
        <fullName evidence="2">Uncharacterized protein</fullName>
    </submittedName>
</protein>
<feature type="region of interest" description="Disordered" evidence="1">
    <location>
        <begin position="62"/>
        <end position="81"/>
    </location>
</feature>
<sequence>MAESSNANAMVSGLKNENILKTIGYFWSDALNCFMFGHGPMTPTLPDVAMITGLDIASPSPSAFKLPKQQDGPEPTQADGSPFKFLPAAPVVLFCQSLPLLKKVIMQSQPISPKSAPKDKASSGPVAPRASIQGCDLSRLLTFDPDSIEPATSKVGEEPSPSAVHGPLQRLKVLLSSSVETLVENPEASRASSKTSSPISRIGLATFVYGFFWEVLEPIAWNGFLLVLVMRAAALVSLPGWRPSPTMLMLNENLGWHLPGYVHPTMSMAYAGEFGTSGAANANGSGGRDWSGVSPW</sequence>
<keyword evidence="3" id="KW-1185">Reference proteome</keyword>
<evidence type="ECO:0000313" key="3">
    <source>
        <dbReference type="Proteomes" id="UP001231189"/>
    </source>
</evidence>
<proteinExistence type="predicted"/>
<dbReference type="EMBL" id="JAUUTY010000612">
    <property type="protein sequence ID" value="KAK1598482.1"/>
    <property type="molecule type" value="Genomic_DNA"/>
</dbReference>
<evidence type="ECO:0000313" key="2">
    <source>
        <dbReference type="EMBL" id="KAK1598482.1"/>
    </source>
</evidence>
<reference evidence="2" key="1">
    <citation type="submission" date="2023-07" db="EMBL/GenBank/DDBJ databases">
        <title>A chromosome-level genome assembly of Lolium multiflorum.</title>
        <authorList>
            <person name="Chen Y."/>
            <person name="Copetti D."/>
            <person name="Kolliker R."/>
            <person name="Studer B."/>
        </authorList>
    </citation>
    <scope>NUCLEOTIDE SEQUENCE</scope>
    <source>
        <strain evidence="2">02402/16</strain>
        <tissue evidence="2">Leaf</tissue>
    </source>
</reference>